<dbReference type="RefSeq" id="WP_283412668.1">
    <property type="nucleotide sequence ID" value="NZ_FXUA01000003.1"/>
</dbReference>
<protein>
    <recommendedName>
        <fullName evidence="2">DUF4174 domain-containing protein</fullName>
    </recommendedName>
</protein>
<feature type="domain" description="DUF4174" evidence="2">
    <location>
        <begin position="22"/>
        <end position="129"/>
    </location>
</feature>
<keyword evidence="1" id="KW-0732">Signal</keyword>
<proteinExistence type="predicted"/>
<evidence type="ECO:0000313" key="4">
    <source>
        <dbReference type="Proteomes" id="UP001157915"/>
    </source>
</evidence>
<sequence>MKSLVLLVYLFFMVTNAVKTIEEYRWEKRIVITNFENMKLDPILEGKGENIDQRKLLFVEFEHGEYIKNTEQDVVDPAGFLKVLSRNSQNPEWVLIGLDGGIKASGKRDDFSLNRIFQLIDQMPMRKSELIGDSTFFK</sequence>
<keyword evidence="4" id="KW-1185">Reference proteome</keyword>
<dbReference type="InterPro" id="IPR025232">
    <property type="entry name" value="DUF4174"/>
</dbReference>
<evidence type="ECO:0000313" key="3">
    <source>
        <dbReference type="EMBL" id="SMP20520.1"/>
    </source>
</evidence>
<reference evidence="3 4" key="1">
    <citation type="submission" date="2017-05" db="EMBL/GenBank/DDBJ databases">
        <authorList>
            <person name="Varghese N."/>
            <person name="Submissions S."/>
        </authorList>
    </citation>
    <scope>NUCLEOTIDE SEQUENCE [LARGE SCALE GENOMIC DNA]</scope>
    <source>
        <strain evidence="3 4">DSM 15360</strain>
    </source>
</reference>
<dbReference type="Proteomes" id="UP001157915">
    <property type="component" value="Unassembled WGS sequence"/>
</dbReference>
<evidence type="ECO:0000256" key="1">
    <source>
        <dbReference type="ARBA" id="ARBA00022729"/>
    </source>
</evidence>
<dbReference type="Pfam" id="PF13778">
    <property type="entry name" value="DUF4174"/>
    <property type="match status" value="1"/>
</dbReference>
<dbReference type="EMBL" id="FXUA01000003">
    <property type="protein sequence ID" value="SMP20520.1"/>
    <property type="molecule type" value="Genomic_DNA"/>
</dbReference>
<comment type="caution">
    <text evidence="3">The sequence shown here is derived from an EMBL/GenBank/DDBJ whole genome shotgun (WGS) entry which is preliminary data.</text>
</comment>
<gene>
    <name evidence="3" type="ORF">SAMN06265367_103137</name>
</gene>
<accession>A0ABY1NYD5</accession>
<name>A0ABY1NYD5_9BACT</name>
<organism evidence="3 4">
    <name type="scientific">Algoriphagus winogradskyi</name>
    <dbReference type="NCBI Taxonomy" id="237017"/>
    <lineage>
        <taxon>Bacteria</taxon>
        <taxon>Pseudomonadati</taxon>
        <taxon>Bacteroidota</taxon>
        <taxon>Cytophagia</taxon>
        <taxon>Cytophagales</taxon>
        <taxon>Cyclobacteriaceae</taxon>
        <taxon>Algoriphagus</taxon>
    </lineage>
</organism>
<evidence type="ECO:0000259" key="2">
    <source>
        <dbReference type="Pfam" id="PF13778"/>
    </source>
</evidence>